<dbReference type="EMBL" id="JADBGQ010000005">
    <property type="protein sequence ID" value="KAG5395809.1"/>
    <property type="molecule type" value="Genomic_DNA"/>
</dbReference>
<dbReference type="PANTHER" id="PTHR31589:SF217">
    <property type="entry name" value="CARBOXYL-TERMINAL PEPTIDASE"/>
    <property type="match status" value="1"/>
</dbReference>
<dbReference type="PROSITE" id="PS52045">
    <property type="entry name" value="NEPROSIN_PEP_CD"/>
    <property type="match status" value="4"/>
</dbReference>
<dbReference type="InterPro" id="IPR004314">
    <property type="entry name" value="Neprosin"/>
</dbReference>
<protein>
    <recommendedName>
        <fullName evidence="2">Neprosin PEP catalytic domain-containing protein</fullName>
    </recommendedName>
</protein>
<dbReference type="Pfam" id="PF06101">
    <property type="entry name" value="Vps62"/>
    <property type="match status" value="2"/>
</dbReference>
<evidence type="ECO:0000259" key="2">
    <source>
        <dbReference type="PROSITE" id="PS52045"/>
    </source>
</evidence>
<gene>
    <name evidence="3" type="primary">A05p005650.1_BraROA</name>
    <name evidence="3" type="ORF">IGI04_017623</name>
</gene>
<dbReference type="InterPro" id="IPR009291">
    <property type="entry name" value="Vps62"/>
</dbReference>
<feature type="chain" id="PRO_5046694367" description="Neprosin PEP catalytic domain-containing protein" evidence="1">
    <location>
        <begin position="27"/>
        <end position="2205"/>
    </location>
</feature>
<reference evidence="3 4" key="1">
    <citation type="submission" date="2021-03" db="EMBL/GenBank/DDBJ databases">
        <authorList>
            <person name="King G.J."/>
            <person name="Bancroft I."/>
            <person name="Baten A."/>
            <person name="Bloomfield J."/>
            <person name="Borpatragohain P."/>
            <person name="He Z."/>
            <person name="Irish N."/>
            <person name="Irwin J."/>
            <person name="Liu K."/>
            <person name="Mauleon R.P."/>
            <person name="Moore J."/>
            <person name="Morris R."/>
            <person name="Ostergaard L."/>
            <person name="Wang B."/>
            <person name="Wells R."/>
        </authorList>
    </citation>
    <scope>NUCLEOTIDE SEQUENCE [LARGE SCALE GENOMIC DNA]</scope>
    <source>
        <strain evidence="3">R-o-18</strain>
        <tissue evidence="3">Leaf</tissue>
    </source>
</reference>
<feature type="domain" description="Neprosin PEP catalytic" evidence="2">
    <location>
        <begin position="162"/>
        <end position="414"/>
    </location>
</feature>
<sequence>MAANCKRVSFLLALVMTVVVVTLCSSFVSGEKEVSDLKISTHLKRLNKPPLKSIKSPDGDVIDCVPITDQPALAHPLLINHTVQMSPSFNPESVFSESKVSSRTKNQQPNDITQLWHVNGKCPENTVSIRRTTKQDLYRASSVESFGMKSQKSILSSNLTTQLVSFHKMHAIMYVEDGVFYGAKAKINVWNPDVEMPNEFSLAQIWVLGGNFNSDLNSIEAGWQVSPQLYGDNHTRLFTYWTSDAYQGTGCYNLLCSGFVQINREIAMGGSISPLSSYGNSQYDITILIWKDPKEGHWWLQFGEKYIMGYWPASLFSYLSESASMIEWGGEVVNSQSEAGQHTTTQMGSGRFAEEGWGKASYFKNVQVVDGSNKLRNPENLQVFTDEENCYNVKSGNGGSWGSHFYYGGPVSLRTVYITMMRMASFTVALMVIAATIAIRVDGHEFSHHQEVKILRHLKRLNKPAVKSIKSEDGDVIDCVPITNQPAFDHPLLKHHTMQMRPSFIPESDSTYINEETKTINQVWHKAGECPDNTVPIRRTKKEDLLRPKSMKRFGRKPHHSIPRTTTFDPTKGHQYAIMGARNGKFYGTEVVINLWKPYVQVPDEFSLAQTWIVSGSGSSLNTIEAGWQVYPELYDDNRPRFFVYWTRDGYRRTGCYNLLCSGFVQTSNRYSVGGAYNIVSRYGGTQYDISILIWKDRKTGNWWLRVGKDIIGYWPGKLFTSLGNGATRVEWGGEIVNLKTGGKHTSTDMGSGHFADEGYKKASYVRNLKIVDGTNTLREPKSLYYFADKHNCYNVKTGNAGTSWGIHFFYGGPGRNVKMGNISSAQSSSPSLPIDSTFDLPSPLPSWPSGEGFAKGIIDLGGLEVFQVTKFNKVWTVYEGGQDNLGATFLEPSSLPEGFSLLGFYAQPNNHKLFGWTLVGKDISGDSLRPPVDYLLLWSGKSTKVENNKDQTGYFWQPVPPDGYSAVGLIVTTTAEKPPLDKIRCVRSDLTDQSEPDALIWESNGFGVSSSKPVNRGTQASSVCVGTFTSNPALACLKNNKFNFSCMPSKVQIDALFKTYAPLIHFHKDEKYLPSSVNWFFSNGALLYKKGEESNPVPVEPNGSNLPQGEANDGLYWLDLPVASDARKRVQAGDLQSMEVYLHIKPVFGGTLTDIAVWMFYPFNGPSRAKLKLATIPLGRIGEHIGDWEHFTLRISNFSGKLLRMYLSQHSKGSWIDPPEIEFQSGGNKPVAYASLNGHAMYSKPGLVLQGRDDVGIRNDTGKSEKVFDTAVRFRVVCAEYLKEVEEPAWLNYMRHWGPKIDYGREDEIKGVEKIVVGESLKSVFRSAMRPSFIPESTSTYTKNYTNDTQAWDKNEICPENTVSIRRIKKEDILRSGSIENFGKKMTPGIRLYGSSSIHEYAIMRAKKGKYFGTQFVVNIWKPKVQEPNEFSLAQTWLSSGVGAKLNTIEVGVQVYPGISGDKNLRLFVFWTADGYGKTGCYNIDCPGFVQTSNRITIGRAYKSVSKYEGVQHVLPILIWKDVDRWWLQVDKEVVGYWPDKIFSSLGKGATDIDWGGEIVNDKTGGKHTSTEMGSGHFAKEGFKKASYFKNLMIVDKSNTLIEPQGLYSDVTNENCYSIKKGHIAVWMFYPFNDPSRAKLKLATIPLGNFSGKLQRMYLSQHSKGSWIDPPEIEFQSGRNKPVAYASLNGHAMYSKPGLVLQGRDDVGIRNDTGKKFSDHQEIEVEKLLKLLNKPALKSIKSEDGDIIDCVPIHSQPAFDHPLLKNHTIQMRPSFIPESTSMYTKTNPTQVWHKNGRCPENTVPIRRTKKEDILRSKSHESFGKKTTSSVPEDNLSNNHEYAIMNSRRGKYFGTKFLVNVWKPEVQVRSNEFSLAQTWLSSGDGANINTIEAGLQVYPRIYGDNRTRLFVFWTADAYKTWCYNTQCPGFVQKSSLIIVGGAYNTVSQYDGVQYELHVLIWKSGENWWLRIGEELVGYWPGALFTSLGDGATRVQWGGEIINVKTDGKHTITDMGSGHFADEGVKKASYFRNIMTVDETNYLTEPQDIFPKTTNDNCYNIKAGDGGTAWGLNFFFGVNCSSRAKLKLKLVTIPLGKTGEHIGDWEHLTLRMSNLSGRLQRTYLSQHSRGSWINAPEMKFHGGRNKPVAYASLNGHAMYSKPGLVLQGKDGVGIRNDTGKSEKVFDTAVRFRVVSAEYLKEVEEPA</sequence>
<feature type="domain" description="Neprosin PEP catalytic" evidence="2">
    <location>
        <begin position="568"/>
        <end position="819"/>
    </location>
</feature>
<evidence type="ECO:0000256" key="1">
    <source>
        <dbReference type="SAM" id="SignalP"/>
    </source>
</evidence>
<dbReference type="PANTHER" id="PTHR31589">
    <property type="entry name" value="PROTEIN, PUTATIVE (DUF239)-RELATED-RELATED"/>
    <property type="match status" value="1"/>
</dbReference>
<evidence type="ECO:0000313" key="3">
    <source>
        <dbReference type="EMBL" id="KAG5395809.1"/>
    </source>
</evidence>
<keyword evidence="1" id="KW-0732">Signal</keyword>
<organism evidence="3 4">
    <name type="scientific">Brassica rapa subsp. trilocularis</name>
    <dbReference type="NCBI Taxonomy" id="1813537"/>
    <lineage>
        <taxon>Eukaryota</taxon>
        <taxon>Viridiplantae</taxon>
        <taxon>Streptophyta</taxon>
        <taxon>Embryophyta</taxon>
        <taxon>Tracheophyta</taxon>
        <taxon>Spermatophyta</taxon>
        <taxon>Magnoliopsida</taxon>
        <taxon>eudicotyledons</taxon>
        <taxon>Gunneridae</taxon>
        <taxon>Pentapetalae</taxon>
        <taxon>rosids</taxon>
        <taxon>malvids</taxon>
        <taxon>Brassicales</taxon>
        <taxon>Brassicaceae</taxon>
        <taxon>Brassiceae</taxon>
        <taxon>Brassica</taxon>
    </lineage>
</organism>
<name>A0ABQ7MAK0_BRACM</name>
<evidence type="ECO:0000313" key="4">
    <source>
        <dbReference type="Proteomes" id="UP000823674"/>
    </source>
</evidence>
<feature type="domain" description="Neprosin PEP catalytic" evidence="2">
    <location>
        <begin position="1394"/>
        <end position="1640"/>
    </location>
</feature>
<dbReference type="InterPro" id="IPR053168">
    <property type="entry name" value="Glutamic_endopeptidase"/>
</dbReference>
<dbReference type="Pfam" id="PF14365">
    <property type="entry name" value="Neprosin_AP"/>
    <property type="match status" value="4"/>
</dbReference>
<dbReference type="Proteomes" id="UP000823674">
    <property type="component" value="Chromosome A05"/>
</dbReference>
<dbReference type="Gene3D" id="3.90.1320.10">
    <property type="entry name" value="Outer-capsid protein sigma 3, large lobe"/>
    <property type="match status" value="4"/>
</dbReference>
<comment type="caution">
    <text evidence="3">The sequence shown here is derived from an EMBL/GenBank/DDBJ whole genome shotgun (WGS) entry which is preliminary data.</text>
</comment>
<dbReference type="Pfam" id="PF03080">
    <property type="entry name" value="Neprosin"/>
    <property type="match status" value="4"/>
</dbReference>
<accession>A0ABQ7MAK0</accession>
<dbReference type="InterPro" id="IPR025521">
    <property type="entry name" value="Neprosin_propep"/>
</dbReference>
<feature type="domain" description="Neprosin PEP catalytic" evidence="2">
    <location>
        <begin position="1834"/>
        <end position="2082"/>
    </location>
</feature>
<keyword evidence="4" id="KW-1185">Reference proteome</keyword>
<proteinExistence type="predicted"/>
<feature type="signal peptide" evidence="1">
    <location>
        <begin position="1"/>
        <end position="26"/>
    </location>
</feature>